<dbReference type="GO" id="GO:0006397">
    <property type="term" value="P:mRNA processing"/>
    <property type="evidence" value="ECO:0007669"/>
    <property type="project" value="UniProtKB-KW"/>
</dbReference>
<dbReference type="PROSITE" id="PS50174">
    <property type="entry name" value="G_PATCH"/>
    <property type="match status" value="1"/>
</dbReference>
<evidence type="ECO:0000313" key="13">
    <source>
        <dbReference type="Proteomes" id="UP000076874"/>
    </source>
</evidence>
<dbReference type="GO" id="GO:0003676">
    <property type="term" value="F:nucleic acid binding"/>
    <property type="evidence" value="ECO:0007669"/>
    <property type="project" value="UniProtKB-UniRule"/>
</dbReference>
<dbReference type="PROSITE" id="PS51061">
    <property type="entry name" value="R3H"/>
    <property type="match status" value="1"/>
</dbReference>
<comment type="subcellular location">
    <subcellularLocation>
        <location evidence="2">Cytoplasm</location>
    </subcellularLocation>
    <subcellularLocation>
        <location evidence="1">Nucleus</location>
    </subcellularLocation>
</comment>
<dbReference type="GO" id="GO:0005737">
    <property type="term" value="C:cytoplasm"/>
    <property type="evidence" value="ECO:0007669"/>
    <property type="project" value="UniProtKB-SubCell"/>
</dbReference>
<feature type="region of interest" description="Disordered" evidence="9">
    <location>
        <begin position="395"/>
        <end position="425"/>
    </location>
</feature>
<feature type="domain" description="R3H" evidence="11">
    <location>
        <begin position="524"/>
        <end position="586"/>
    </location>
</feature>
<dbReference type="InterPro" id="IPR034082">
    <property type="entry name" value="R3H_G-patch"/>
</dbReference>
<dbReference type="Pfam" id="PF01424">
    <property type="entry name" value="R3H"/>
    <property type="match status" value="1"/>
</dbReference>
<gene>
    <name evidence="12" type="ORF">SPI_08727</name>
</gene>
<dbReference type="InterPro" id="IPR001374">
    <property type="entry name" value="R3H_dom"/>
</dbReference>
<evidence type="ECO:0000256" key="2">
    <source>
        <dbReference type="ARBA" id="ARBA00004496"/>
    </source>
</evidence>
<accession>A0A167MKV3</accession>
<evidence type="ECO:0000256" key="4">
    <source>
        <dbReference type="ARBA" id="ARBA00018964"/>
    </source>
</evidence>
<dbReference type="InterPro" id="IPR000467">
    <property type="entry name" value="G_patch_dom"/>
</dbReference>
<keyword evidence="5" id="KW-0963">Cytoplasm</keyword>
<dbReference type="PANTHER" id="PTHR14195">
    <property type="entry name" value="G PATCH DOMAIN CONTAINING PROTEIN 2"/>
    <property type="match status" value="1"/>
</dbReference>
<feature type="compositionally biased region" description="Low complexity" evidence="9">
    <location>
        <begin position="122"/>
        <end position="137"/>
    </location>
</feature>
<sequence>MTKSKKGAFGKKAARGGGRGGGGGGGGGGFGRGALGGGFASNARNSPVSGLGERSRKWAGDANYASYLGLGNTSMQELARNTANKPAHWDKSSRLRDQPVSFISGGFIDPLKDSVEPEVLPSSDTVTDAATDAGTDAATDVVSVAITETSKIAAVNTPSSISTIVVAASVSSGKRAVDTPQGTSDAESSSGDEVILFRGRSNFKNTAPSPSKPPVSSTPSVPKKLEPPDRLEHLLVASDDEGGSDAAIDDYIANMLLDDMEDDTMQHTKTNKRELGGLDNDIVVFPDERGGKPSSGSASGPDRDGLESASTDLSDENDSGGDDEDEGDTEEGEDDDDDDDDDEDEDEDGDGDEDEDLDATWQLSTEIDDEQLARLLAKQEELGLGSDELVLLDGESAQTVSTQQPGHSRKQSKRSKRSAALKQKQLSGVADFTQGFKTRGRSYPSAEAVADAFEHLDMSGWDNHRGGFPLELSDSELEATLKASWQKDRQRKKEKKKAREELRAQGLLGKHANPNDPLVKYPDGIRLDDIKVEFRSFLLGSENSVTLPPMDPHARKIIHELALRFNLKSKSTGSGNQRRPTLIRTKATFQYNEDHFQASFARMSRRYFARPGSGKNAGGGRNRAGGGGGGPLGRRGENDAAATVRHGEVVGGSAPEIGQTNKGRTLLEKMGWSMGMALGAMDNQGITQPIEHVIKRSKAGLG</sequence>
<evidence type="ECO:0000259" key="11">
    <source>
        <dbReference type="PROSITE" id="PS51061"/>
    </source>
</evidence>
<dbReference type="EMBL" id="AZHD01000023">
    <property type="protein sequence ID" value="OAA54481.1"/>
    <property type="molecule type" value="Genomic_DNA"/>
</dbReference>
<feature type="domain" description="G-patch" evidence="10">
    <location>
        <begin position="659"/>
        <end position="702"/>
    </location>
</feature>
<keyword evidence="8" id="KW-0539">Nucleus</keyword>
<feature type="compositionally biased region" description="Gly residues" evidence="9">
    <location>
        <begin position="615"/>
        <end position="633"/>
    </location>
</feature>
<feature type="compositionally biased region" description="Basic residues" evidence="9">
    <location>
        <begin position="407"/>
        <end position="419"/>
    </location>
</feature>
<dbReference type="SMART" id="SM00443">
    <property type="entry name" value="G_patch"/>
    <property type="match status" value="1"/>
</dbReference>
<proteinExistence type="inferred from homology"/>
<comment type="similarity">
    <text evidence="3">Belongs to the SQS1 family.</text>
</comment>
<dbReference type="OrthoDB" id="21470at2759"/>
<dbReference type="AlphaFoldDB" id="A0A167MKV3"/>
<dbReference type="Pfam" id="PF01585">
    <property type="entry name" value="G-patch"/>
    <property type="match status" value="1"/>
</dbReference>
<keyword evidence="6" id="KW-0507">mRNA processing</keyword>
<evidence type="ECO:0000256" key="9">
    <source>
        <dbReference type="SAM" id="MobiDB-lite"/>
    </source>
</evidence>
<evidence type="ECO:0000256" key="6">
    <source>
        <dbReference type="ARBA" id="ARBA00022664"/>
    </source>
</evidence>
<evidence type="ECO:0000313" key="12">
    <source>
        <dbReference type="EMBL" id="OAA54481.1"/>
    </source>
</evidence>
<dbReference type="Proteomes" id="UP000076874">
    <property type="component" value="Unassembled WGS sequence"/>
</dbReference>
<keyword evidence="7" id="KW-0508">mRNA splicing</keyword>
<evidence type="ECO:0000256" key="3">
    <source>
        <dbReference type="ARBA" id="ARBA00010306"/>
    </source>
</evidence>
<evidence type="ECO:0000256" key="8">
    <source>
        <dbReference type="ARBA" id="ARBA00023242"/>
    </source>
</evidence>
<dbReference type="InterPro" id="IPR036867">
    <property type="entry name" value="R3H_dom_sf"/>
</dbReference>
<feature type="compositionally biased region" description="Acidic residues" evidence="9">
    <location>
        <begin position="313"/>
        <end position="358"/>
    </location>
</feature>
<evidence type="ECO:0000256" key="1">
    <source>
        <dbReference type="ARBA" id="ARBA00004123"/>
    </source>
</evidence>
<dbReference type="InterPro" id="IPR051189">
    <property type="entry name" value="Splicing_assoc_domain"/>
</dbReference>
<feature type="compositionally biased region" description="Polar residues" evidence="9">
    <location>
        <begin position="396"/>
        <end position="406"/>
    </location>
</feature>
<dbReference type="Gene3D" id="3.30.1370.50">
    <property type="entry name" value="R3H-like domain"/>
    <property type="match status" value="1"/>
</dbReference>
<evidence type="ECO:0000259" key="10">
    <source>
        <dbReference type="PROSITE" id="PS50174"/>
    </source>
</evidence>
<feature type="region of interest" description="Disordered" evidence="9">
    <location>
        <begin position="1"/>
        <end position="55"/>
    </location>
</feature>
<dbReference type="STRING" id="1081102.A0A167MKV3"/>
<comment type="caution">
    <text evidence="12">The sequence shown here is derived from an EMBL/GenBank/DDBJ whole genome shotgun (WGS) entry which is preliminary data.</text>
</comment>
<feature type="region of interest" description="Disordered" evidence="9">
    <location>
        <begin position="106"/>
        <end position="137"/>
    </location>
</feature>
<dbReference type="GO" id="GO:0008380">
    <property type="term" value="P:RNA splicing"/>
    <property type="evidence" value="ECO:0007669"/>
    <property type="project" value="UniProtKB-KW"/>
</dbReference>
<dbReference type="SUPFAM" id="SSF82708">
    <property type="entry name" value="R3H domain"/>
    <property type="match status" value="1"/>
</dbReference>
<reference evidence="12 13" key="1">
    <citation type="journal article" date="2016" name="Genome Biol. Evol.">
        <title>Divergent and convergent evolution of fungal pathogenicity.</title>
        <authorList>
            <person name="Shang Y."/>
            <person name="Xiao G."/>
            <person name="Zheng P."/>
            <person name="Cen K."/>
            <person name="Zhan S."/>
            <person name="Wang C."/>
        </authorList>
    </citation>
    <scope>NUCLEOTIDE SEQUENCE [LARGE SCALE GENOMIC DNA]</scope>
    <source>
        <strain evidence="12 13">RCEF 264</strain>
    </source>
</reference>
<organism evidence="12 13">
    <name type="scientific">Niveomyces insectorum RCEF 264</name>
    <dbReference type="NCBI Taxonomy" id="1081102"/>
    <lineage>
        <taxon>Eukaryota</taxon>
        <taxon>Fungi</taxon>
        <taxon>Dikarya</taxon>
        <taxon>Ascomycota</taxon>
        <taxon>Pezizomycotina</taxon>
        <taxon>Sordariomycetes</taxon>
        <taxon>Hypocreomycetidae</taxon>
        <taxon>Hypocreales</taxon>
        <taxon>Cordycipitaceae</taxon>
        <taxon>Niveomyces</taxon>
    </lineage>
</organism>
<feature type="compositionally biased region" description="Basic residues" evidence="9">
    <location>
        <begin position="1"/>
        <end position="14"/>
    </location>
</feature>
<evidence type="ECO:0000256" key="5">
    <source>
        <dbReference type="ARBA" id="ARBA00022490"/>
    </source>
</evidence>
<feature type="region of interest" description="Disordered" evidence="9">
    <location>
        <begin position="263"/>
        <end position="365"/>
    </location>
</feature>
<dbReference type="SMART" id="SM00393">
    <property type="entry name" value="R3H"/>
    <property type="match status" value="1"/>
</dbReference>
<protein>
    <recommendedName>
        <fullName evidence="4">Protein SQS1</fullName>
    </recommendedName>
</protein>
<feature type="region of interest" description="Disordered" evidence="9">
    <location>
        <begin position="172"/>
        <end position="246"/>
    </location>
</feature>
<feature type="compositionally biased region" description="Polar residues" evidence="9">
    <location>
        <begin position="180"/>
        <end position="191"/>
    </location>
</feature>
<feature type="compositionally biased region" description="Basic and acidic residues" evidence="9">
    <location>
        <begin position="223"/>
        <end position="233"/>
    </location>
</feature>
<keyword evidence="13" id="KW-1185">Reference proteome</keyword>
<dbReference type="GO" id="GO:0005634">
    <property type="term" value="C:nucleus"/>
    <property type="evidence" value="ECO:0007669"/>
    <property type="project" value="UniProtKB-SubCell"/>
</dbReference>
<evidence type="ECO:0000256" key="7">
    <source>
        <dbReference type="ARBA" id="ARBA00023187"/>
    </source>
</evidence>
<feature type="region of interest" description="Disordered" evidence="9">
    <location>
        <begin position="609"/>
        <end position="638"/>
    </location>
</feature>
<dbReference type="CDD" id="cd02646">
    <property type="entry name" value="R3H_G-patch"/>
    <property type="match status" value="1"/>
</dbReference>
<feature type="compositionally biased region" description="Gly residues" evidence="9">
    <location>
        <begin position="15"/>
        <end position="39"/>
    </location>
</feature>
<name>A0A167MKV3_9HYPO</name>